<organism evidence="1 2">
    <name type="scientific">Candidatus Doudnabacteria bacterium RIFCSPHIGHO2_01_FULL_46_14</name>
    <dbReference type="NCBI Taxonomy" id="1817824"/>
    <lineage>
        <taxon>Bacteria</taxon>
        <taxon>Candidatus Doudnaibacteriota</taxon>
    </lineage>
</organism>
<accession>A0A1F5NPV3</accession>
<proteinExistence type="predicted"/>
<protein>
    <submittedName>
        <fullName evidence="1">Uncharacterized protein</fullName>
    </submittedName>
</protein>
<evidence type="ECO:0000313" key="1">
    <source>
        <dbReference type="EMBL" id="OGE79544.1"/>
    </source>
</evidence>
<gene>
    <name evidence="1" type="ORF">A2751_00425</name>
</gene>
<dbReference type="EMBL" id="MFEK01000001">
    <property type="protein sequence ID" value="OGE79544.1"/>
    <property type="molecule type" value="Genomic_DNA"/>
</dbReference>
<comment type="caution">
    <text evidence="1">The sequence shown here is derived from an EMBL/GenBank/DDBJ whole genome shotgun (WGS) entry which is preliminary data.</text>
</comment>
<name>A0A1F5NPV3_9BACT</name>
<reference evidence="1 2" key="1">
    <citation type="journal article" date="2016" name="Nat. Commun.">
        <title>Thousands of microbial genomes shed light on interconnected biogeochemical processes in an aquifer system.</title>
        <authorList>
            <person name="Anantharaman K."/>
            <person name="Brown C.T."/>
            <person name="Hug L.A."/>
            <person name="Sharon I."/>
            <person name="Castelle C.J."/>
            <person name="Probst A.J."/>
            <person name="Thomas B.C."/>
            <person name="Singh A."/>
            <person name="Wilkins M.J."/>
            <person name="Karaoz U."/>
            <person name="Brodie E.L."/>
            <person name="Williams K.H."/>
            <person name="Hubbard S.S."/>
            <person name="Banfield J.F."/>
        </authorList>
    </citation>
    <scope>NUCLEOTIDE SEQUENCE [LARGE SCALE GENOMIC DNA]</scope>
</reference>
<sequence length="196" mass="21680">MMISAERGLSEAGLGLPEAEPNLEISEAERTREAARDLRFELLKTDWEYYKEKYIDSIIPKSAQILGSSAANYIGPLGFVKMNIEAATGTTFVGQKLTPLGRINHVIIQGLNAYAHYLPFDEGFGPAFKAYAASWAVDSVQYYPEIISALSALAKRGKMPTVAAGLGKLEKILDKTQVRKLFFKEDTLDEQKTKIT</sequence>
<dbReference type="Proteomes" id="UP000176864">
    <property type="component" value="Unassembled WGS sequence"/>
</dbReference>
<dbReference type="STRING" id="1817824.A2751_00425"/>
<dbReference type="AlphaFoldDB" id="A0A1F5NPV3"/>
<evidence type="ECO:0000313" key="2">
    <source>
        <dbReference type="Proteomes" id="UP000176864"/>
    </source>
</evidence>